<feature type="domain" description="Smf/DprA SLOG" evidence="2">
    <location>
        <begin position="83"/>
        <end position="291"/>
    </location>
</feature>
<dbReference type="AlphaFoldDB" id="D9QZX5"/>
<dbReference type="Pfam" id="PF17782">
    <property type="entry name" value="WHD_DprA"/>
    <property type="match status" value="1"/>
</dbReference>
<dbReference type="Gene3D" id="1.10.10.10">
    <property type="entry name" value="Winged helix-like DNA-binding domain superfamily/Winged helix DNA-binding domain"/>
    <property type="match status" value="1"/>
</dbReference>
<dbReference type="InterPro" id="IPR041614">
    <property type="entry name" value="DprA_WH"/>
</dbReference>
<dbReference type="Proteomes" id="UP000001662">
    <property type="component" value="Chromosome"/>
</dbReference>
<protein>
    <submittedName>
        <fullName evidence="4">DNA protecting protein DprA</fullName>
    </submittedName>
</protein>
<dbReference type="STRING" id="610130.Closa_1843"/>
<accession>D9QZX5</accession>
<evidence type="ECO:0000313" key="5">
    <source>
        <dbReference type="Proteomes" id="UP000001662"/>
    </source>
</evidence>
<dbReference type="PANTHER" id="PTHR43022">
    <property type="entry name" value="PROTEIN SMF"/>
    <property type="match status" value="1"/>
</dbReference>
<feature type="domain" description="DprA winged helix" evidence="3">
    <location>
        <begin position="311"/>
        <end position="356"/>
    </location>
</feature>
<name>D9QZX5_LACSW</name>
<sequence length="366" mass="40327">MDNHEEREYLFWLCHVPSLGAVKIKKLYDYIGGYKRIYNIEGKELERSGLLNQTEASLFENMKIEIDGCKSELADLENRGIHFITPYDREYPKRLLKIYGYPMGIFVKGKVPEDDRPAAAIIGARNCTNYGKQMASSLAAELSGAGIQIISGLAWGIDGAGHLGALKAGGDTYGVLGCGINLCYPKENFGLYQRMVDQGGIITEFLPNEAPRPCNFPMRNRIISGLSDVILVIEAREKSGSLITVNLGLEQGKDVFALPGRVTDPLSAGCNRLISEGAGILLGPDSVLEYFKLQSGNILRVHEKDNNGLVKKEKMVYSCLDLHPKNLEEIIALSGLSVSDCMSTLLELELKGCVVQTSHQYYGKKR</sequence>
<dbReference type="InterPro" id="IPR003488">
    <property type="entry name" value="DprA"/>
</dbReference>
<evidence type="ECO:0000313" key="4">
    <source>
        <dbReference type="EMBL" id="ADL04426.1"/>
    </source>
</evidence>
<dbReference type="HOGENOM" id="CLU_029601_0_2_9"/>
<dbReference type="RefSeq" id="WP_013272515.1">
    <property type="nucleotide sequence ID" value="NC_014376.1"/>
</dbReference>
<dbReference type="OrthoDB" id="9785707at2"/>
<dbReference type="EMBL" id="CP002109">
    <property type="protein sequence ID" value="ADL04426.1"/>
    <property type="molecule type" value="Genomic_DNA"/>
</dbReference>
<dbReference type="PANTHER" id="PTHR43022:SF1">
    <property type="entry name" value="PROTEIN SMF"/>
    <property type="match status" value="1"/>
</dbReference>
<dbReference type="GO" id="GO:0009294">
    <property type="term" value="P:DNA-mediated transformation"/>
    <property type="evidence" value="ECO:0007669"/>
    <property type="project" value="InterPro"/>
</dbReference>
<dbReference type="eggNOG" id="COG0758">
    <property type="taxonomic scope" value="Bacteria"/>
</dbReference>
<keyword evidence="5" id="KW-1185">Reference proteome</keyword>
<evidence type="ECO:0000259" key="3">
    <source>
        <dbReference type="Pfam" id="PF17782"/>
    </source>
</evidence>
<dbReference type="Gene3D" id="3.40.50.450">
    <property type="match status" value="1"/>
</dbReference>
<dbReference type="Pfam" id="PF02481">
    <property type="entry name" value="DNA_processg_A"/>
    <property type="match status" value="1"/>
</dbReference>
<dbReference type="InterPro" id="IPR057666">
    <property type="entry name" value="DrpA_SLOG"/>
</dbReference>
<gene>
    <name evidence="4" type="ordered locus">Closa_1843</name>
</gene>
<evidence type="ECO:0000256" key="1">
    <source>
        <dbReference type="ARBA" id="ARBA00006525"/>
    </source>
</evidence>
<dbReference type="PaxDb" id="610130-Closa_1843"/>
<dbReference type="SUPFAM" id="SSF102405">
    <property type="entry name" value="MCP/YpsA-like"/>
    <property type="match status" value="1"/>
</dbReference>
<dbReference type="NCBIfam" id="TIGR00732">
    <property type="entry name" value="dprA"/>
    <property type="match status" value="1"/>
</dbReference>
<organism evidence="4 5">
    <name type="scientific">Lacrimispora saccharolytica (strain ATCC 35040 / DSM 2544 / NRCC 2533 / WM1)</name>
    <name type="common">Clostridium saccharolyticum</name>
    <dbReference type="NCBI Taxonomy" id="610130"/>
    <lineage>
        <taxon>Bacteria</taxon>
        <taxon>Bacillati</taxon>
        <taxon>Bacillota</taxon>
        <taxon>Clostridia</taxon>
        <taxon>Lachnospirales</taxon>
        <taxon>Lachnospiraceae</taxon>
        <taxon>Lacrimispora</taxon>
    </lineage>
</organism>
<evidence type="ECO:0000259" key="2">
    <source>
        <dbReference type="Pfam" id="PF02481"/>
    </source>
</evidence>
<dbReference type="KEGG" id="csh:Closa_1843"/>
<reference evidence="4" key="1">
    <citation type="submission" date="2010-07" db="EMBL/GenBank/DDBJ databases">
        <title>Complete sequence of Clostridium saccharolyticum WM1.</title>
        <authorList>
            <consortium name="US DOE Joint Genome Institute"/>
            <person name="Lucas S."/>
            <person name="Copeland A."/>
            <person name="Lapidus A."/>
            <person name="Cheng J.-F."/>
            <person name="Bruce D."/>
            <person name="Goodwin L."/>
            <person name="Pitluck S."/>
            <person name="Chertkov O."/>
            <person name="Detter J.C."/>
            <person name="Han C."/>
            <person name="Tapia R."/>
            <person name="Land M."/>
            <person name="Hauser L."/>
            <person name="Chang Y.-J."/>
            <person name="Jeffries C."/>
            <person name="Kyrpides N."/>
            <person name="Ivanova N."/>
            <person name="Mikhailova N."/>
            <person name="Mouttaki H."/>
            <person name="Lin L."/>
            <person name="Zhou J."/>
            <person name="Hemme C.L."/>
            <person name="Woyke T."/>
        </authorList>
    </citation>
    <scope>NUCLEOTIDE SEQUENCE [LARGE SCALE GENOMIC DNA]</scope>
    <source>
        <strain evidence="4">WM1</strain>
    </source>
</reference>
<dbReference type="InterPro" id="IPR036388">
    <property type="entry name" value="WH-like_DNA-bd_sf"/>
</dbReference>
<comment type="similarity">
    <text evidence="1">Belongs to the DprA/Smf family.</text>
</comment>
<proteinExistence type="inferred from homology"/>